<dbReference type="GO" id="GO:0051920">
    <property type="term" value="F:peroxiredoxin activity"/>
    <property type="evidence" value="ECO:0007669"/>
    <property type="project" value="InterPro"/>
</dbReference>
<dbReference type="EMBL" id="FOQY01000049">
    <property type="protein sequence ID" value="SFL03605.1"/>
    <property type="molecule type" value="Genomic_DNA"/>
</dbReference>
<proteinExistence type="predicted"/>
<keyword evidence="2" id="KW-0560">Oxidoreductase</keyword>
<feature type="domain" description="Carboxymuconolactone decarboxylase-like" evidence="1">
    <location>
        <begin position="13"/>
        <end position="95"/>
    </location>
</feature>
<sequence>MYHERIALSAVSPQAVKIITELDDVLQREALIDDRLRELVRIRISQINGCAYFLGRRSKELLRLGDTQERLHQLAGWRDSRLFSATERAALALAESMTWLQSESVSDEEYGEAERLLGPYNLGNLIMTISLCNALDRMCLTARLHPPS</sequence>
<dbReference type="PANTHER" id="PTHR34846">
    <property type="entry name" value="4-CARBOXYMUCONOLACTONE DECARBOXYLASE FAMILY PROTEIN (AFU_ORTHOLOGUE AFUA_6G11590)"/>
    <property type="match status" value="1"/>
</dbReference>
<name>A0A1I4ECX8_9ACTN</name>
<dbReference type="InterPro" id="IPR004675">
    <property type="entry name" value="AhpD_core"/>
</dbReference>
<dbReference type="AlphaFoldDB" id="A0A1I4ECX8"/>
<dbReference type="GeneID" id="96303335"/>
<keyword evidence="2" id="KW-0575">Peroxidase</keyword>
<dbReference type="Pfam" id="PF02627">
    <property type="entry name" value="CMD"/>
    <property type="match status" value="1"/>
</dbReference>
<evidence type="ECO:0000313" key="2">
    <source>
        <dbReference type="EMBL" id="SFL03605.1"/>
    </source>
</evidence>
<dbReference type="InterPro" id="IPR003779">
    <property type="entry name" value="CMD-like"/>
</dbReference>
<reference evidence="3" key="1">
    <citation type="submission" date="2016-10" db="EMBL/GenBank/DDBJ databases">
        <authorList>
            <person name="Varghese N."/>
            <person name="Submissions S."/>
        </authorList>
    </citation>
    <scope>NUCLEOTIDE SEQUENCE [LARGE SCALE GENOMIC DNA]</scope>
    <source>
        <strain evidence="3">CGMCC 4.2126</strain>
    </source>
</reference>
<dbReference type="NCBIfam" id="TIGR00778">
    <property type="entry name" value="ahpD_dom"/>
    <property type="match status" value="1"/>
</dbReference>
<accession>A0A1I4ECX8</accession>
<protein>
    <submittedName>
        <fullName evidence="2">Alkylhydroperoxidase AhpD family core domain-containing protein</fullName>
    </submittedName>
</protein>
<gene>
    <name evidence="2" type="ORF">SAMN05216275_14913</name>
</gene>
<dbReference type="Gene3D" id="1.20.1290.10">
    <property type="entry name" value="AhpD-like"/>
    <property type="match status" value="1"/>
</dbReference>
<evidence type="ECO:0000259" key="1">
    <source>
        <dbReference type="Pfam" id="PF02627"/>
    </source>
</evidence>
<dbReference type="SUPFAM" id="SSF69118">
    <property type="entry name" value="AhpD-like"/>
    <property type="match status" value="1"/>
</dbReference>
<keyword evidence="3" id="KW-1185">Reference proteome</keyword>
<dbReference type="RefSeq" id="WP_093891849.1">
    <property type="nucleotide sequence ID" value="NZ_FOQY01000049.1"/>
</dbReference>
<organism evidence="2 3">
    <name type="scientific">Streptosporangium canum</name>
    <dbReference type="NCBI Taxonomy" id="324952"/>
    <lineage>
        <taxon>Bacteria</taxon>
        <taxon>Bacillati</taxon>
        <taxon>Actinomycetota</taxon>
        <taxon>Actinomycetes</taxon>
        <taxon>Streptosporangiales</taxon>
        <taxon>Streptosporangiaceae</taxon>
        <taxon>Streptosporangium</taxon>
    </lineage>
</organism>
<dbReference type="Proteomes" id="UP000199111">
    <property type="component" value="Unassembled WGS sequence"/>
</dbReference>
<dbReference type="InterPro" id="IPR029032">
    <property type="entry name" value="AhpD-like"/>
</dbReference>
<evidence type="ECO:0000313" key="3">
    <source>
        <dbReference type="Proteomes" id="UP000199111"/>
    </source>
</evidence>
<dbReference type="PANTHER" id="PTHR34846:SF10">
    <property type="entry name" value="CYTOPLASMIC PROTEIN"/>
    <property type="match status" value="1"/>
</dbReference>